<dbReference type="InterPro" id="IPR038721">
    <property type="entry name" value="IS701-like_DDE_dom"/>
</dbReference>
<gene>
    <name evidence="2" type="ORF">PSU4_61120</name>
</gene>
<feature type="domain" description="Transposase IS701-like DDE" evidence="1">
    <location>
        <begin position="25"/>
        <end position="231"/>
    </location>
</feature>
<organism evidence="2 3">
    <name type="scientific">Pseudonocardia sulfidoxydans NBRC 16205</name>
    <dbReference type="NCBI Taxonomy" id="1223511"/>
    <lineage>
        <taxon>Bacteria</taxon>
        <taxon>Bacillati</taxon>
        <taxon>Actinomycetota</taxon>
        <taxon>Actinomycetes</taxon>
        <taxon>Pseudonocardiales</taxon>
        <taxon>Pseudonocardiaceae</taxon>
        <taxon>Pseudonocardia</taxon>
    </lineage>
</organism>
<accession>A0A511DVM3</accession>
<dbReference type="InterPro" id="IPR039365">
    <property type="entry name" value="IS701-like"/>
</dbReference>
<keyword evidence="3" id="KW-1185">Reference proteome</keyword>
<dbReference type="PANTHER" id="PTHR33627">
    <property type="entry name" value="TRANSPOSASE"/>
    <property type="match status" value="1"/>
</dbReference>
<dbReference type="NCBIfam" id="NF033540">
    <property type="entry name" value="transpos_IS701"/>
    <property type="match status" value="1"/>
</dbReference>
<dbReference type="EMBL" id="BJVJ01000175">
    <property type="protein sequence ID" value="GEL27158.1"/>
    <property type="molecule type" value="Genomic_DNA"/>
</dbReference>
<comment type="caution">
    <text evidence="2">The sequence shown here is derived from an EMBL/GenBank/DDBJ whole genome shotgun (WGS) entry which is preliminary data.</text>
</comment>
<dbReference type="Pfam" id="PF13546">
    <property type="entry name" value="DDE_5"/>
    <property type="match status" value="1"/>
</dbReference>
<evidence type="ECO:0000313" key="2">
    <source>
        <dbReference type="EMBL" id="GEL27158.1"/>
    </source>
</evidence>
<dbReference type="SUPFAM" id="SSF53098">
    <property type="entry name" value="Ribonuclease H-like"/>
    <property type="match status" value="1"/>
</dbReference>
<dbReference type="Proteomes" id="UP000321685">
    <property type="component" value="Unassembled WGS sequence"/>
</dbReference>
<dbReference type="AlphaFoldDB" id="A0A511DVM3"/>
<evidence type="ECO:0000313" key="3">
    <source>
        <dbReference type="Proteomes" id="UP000321685"/>
    </source>
</evidence>
<protein>
    <submittedName>
        <fullName evidence="2">Transposase</fullName>
    </submittedName>
</protein>
<reference evidence="2 3" key="1">
    <citation type="submission" date="2019-07" db="EMBL/GenBank/DDBJ databases">
        <title>Whole genome shotgun sequence of Pseudonocardia sulfidoxydans NBRC 16205.</title>
        <authorList>
            <person name="Hosoyama A."/>
            <person name="Uohara A."/>
            <person name="Ohji S."/>
            <person name="Ichikawa N."/>
        </authorList>
    </citation>
    <scope>NUCLEOTIDE SEQUENCE [LARGE SCALE GENOMIC DNA]</scope>
    <source>
        <strain evidence="2 3">NBRC 16205</strain>
    </source>
</reference>
<sequence>MELSEDVEAWAGGLDGLFGLVAGRFFRAEPRRRAWAYVRGLLAPLAGKNGWTLAEVAGDATPDGMQRLLNAATWDADGVRDDVRDYVVEHLGEPGGVLIVDETGFLKKGTKSAGVQRQYSGTAGRVENCQLGVFLAYATGKGRTLIDRELYLPKSWTGDRERCREAAVPDEIEFATKTALAKDMLGRALDAGVPAAFVTADEAYGQDYKFRSWCEQRRIGYVVAVPRSQTIPLSIDGDLAQMTGSRRADDLVARAPEQAWKRRSAGPGVKGERFYDWAVATLYPPENAPAGWGRWLMVRRQILDPDQLQTGVEPELAYYLCAGPPGTTDDDLIRVAGTRWAIEECFQTAKNEVGLDQYQVRRYDAWYRHITLALLAHAYLSVTAAIAPKDLAAASSRSPSPRSDVSWHL</sequence>
<proteinExistence type="predicted"/>
<dbReference type="InterPro" id="IPR012337">
    <property type="entry name" value="RNaseH-like_sf"/>
</dbReference>
<evidence type="ECO:0000259" key="1">
    <source>
        <dbReference type="Pfam" id="PF13546"/>
    </source>
</evidence>
<name>A0A511DVM3_9PSEU</name>
<dbReference type="PANTHER" id="PTHR33627:SF1">
    <property type="entry name" value="TRANSPOSASE"/>
    <property type="match status" value="1"/>
</dbReference>